<keyword evidence="3" id="KW-1133">Transmembrane helix</keyword>
<dbReference type="OrthoDB" id="9811754at2"/>
<dbReference type="PANTHER" id="PTHR30386:SF24">
    <property type="entry name" value="MULTIDRUG RESISTANCE EFFLUX PUMP"/>
    <property type="match status" value="1"/>
</dbReference>
<evidence type="ECO:0000256" key="3">
    <source>
        <dbReference type="SAM" id="Phobius"/>
    </source>
</evidence>
<dbReference type="Gene3D" id="1.10.287.470">
    <property type="entry name" value="Helix hairpin bin"/>
    <property type="match status" value="1"/>
</dbReference>
<dbReference type="Gene3D" id="2.40.50.100">
    <property type="match status" value="1"/>
</dbReference>
<keyword evidence="7" id="KW-1185">Reference proteome</keyword>
<dbReference type="Proteomes" id="UP000324758">
    <property type="component" value="Unassembled WGS sequence"/>
</dbReference>
<dbReference type="InterPro" id="IPR058625">
    <property type="entry name" value="MdtA-like_BSH"/>
</dbReference>
<dbReference type="InterPro" id="IPR058792">
    <property type="entry name" value="Beta-barrel_RND_2"/>
</dbReference>
<comment type="caution">
    <text evidence="6">The sequence shown here is derived from an EMBL/GenBank/DDBJ whole genome shotgun (WGS) entry which is preliminary data.</text>
</comment>
<accession>A0A5D3KSX3</accession>
<feature type="coiled-coil region" evidence="1">
    <location>
        <begin position="155"/>
        <end position="210"/>
    </location>
</feature>
<feature type="region of interest" description="Disordered" evidence="2">
    <location>
        <begin position="1"/>
        <end position="75"/>
    </location>
</feature>
<dbReference type="InterPro" id="IPR050739">
    <property type="entry name" value="MFP"/>
</dbReference>
<evidence type="ECO:0000259" key="4">
    <source>
        <dbReference type="Pfam" id="PF25917"/>
    </source>
</evidence>
<feature type="compositionally biased region" description="Basic and acidic residues" evidence="2">
    <location>
        <begin position="52"/>
        <end position="62"/>
    </location>
</feature>
<sequence length="416" mass="44320">MSSADVGSSTSAEAVRRGRSFENRPKNTSDPVIAEDHDVSSEKPQANPEANPESRKADREPSETDQSQDQGSKGIKGAYRKHPIAMVVCLGLIVVGVIAGIAWYLHARHYESTDDAFIDGRPVLVSPEVTGSIISVNVTDNQVVKKGDLLATIDARNYKAAVDQADAQIRQNEATEKNLEAQIAGQKAQVDQATQQVTEAASALKFATDENTRYQDLVQKGAGTVQRAQQASSDFNGKQAALDAATAAKVSAERQIDVLNAQKVGAAAQLDQSKAQKDRADADLQRTELRATVDGRVTKLTGAVGALATPGQAIMIVVPLDIWVTANFKESQLADMRVGQPVDIRIDAFGGRNFPGQVNSVQAGSGTAFSLLPAENATGNYVKVVQRVPVKITFNQRPDVELGPGMSVVPTVTVRP</sequence>
<keyword evidence="3" id="KW-0812">Transmembrane</keyword>
<gene>
    <name evidence="6" type="ORF">FXB40_01175</name>
</gene>
<organism evidence="6 7">
    <name type="scientific">Bradyrhizobium rifense</name>
    <dbReference type="NCBI Taxonomy" id="515499"/>
    <lineage>
        <taxon>Bacteria</taxon>
        <taxon>Pseudomonadati</taxon>
        <taxon>Pseudomonadota</taxon>
        <taxon>Alphaproteobacteria</taxon>
        <taxon>Hyphomicrobiales</taxon>
        <taxon>Nitrobacteraceae</taxon>
        <taxon>Bradyrhizobium</taxon>
    </lineage>
</organism>
<evidence type="ECO:0000256" key="2">
    <source>
        <dbReference type="SAM" id="MobiDB-lite"/>
    </source>
</evidence>
<dbReference type="SUPFAM" id="SSF111369">
    <property type="entry name" value="HlyD-like secretion proteins"/>
    <property type="match status" value="2"/>
</dbReference>
<keyword evidence="3" id="KW-0472">Membrane</keyword>
<evidence type="ECO:0000259" key="5">
    <source>
        <dbReference type="Pfam" id="PF25954"/>
    </source>
</evidence>
<evidence type="ECO:0000313" key="6">
    <source>
        <dbReference type="EMBL" id="TYM00148.1"/>
    </source>
</evidence>
<dbReference type="AlphaFoldDB" id="A0A5D3KSX3"/>
<dbReference type="Pfam" id="PF25954">
    <property type="entry name" value="Beta-barrel_RND_2"/>
    <property type="match status" value="1"/>
</dbReference>
<feature type="domain" description="Multidrug resistance protein MdtA-like barrel-sandwich hybrid" evidence="4">
    <location>
        <begin position="123"/>
        <end position="318"/>
    </location>
</feature>
<feature type="domain" description="CusB-like beta-barrel" evidence="5">
    <location>
        <begin position="322"/>
        <end position="362"/>
    </location>
</feature>
<feature type="compositionally biased region" description="Basic and acidic residues" evidence="2">
    <location>
        <begin position="14"/>
        <end position="27"/>
    </location>
</feature>
<protein>
    <submittedName>
        <fullName evidence="6">HlyD family secretion protein</fullName>
    </submittedName>
</protein>
<feature type="compositionally biased region" description="Polar residues" evidence="2">
    <location>
        <begin position="1"/>
        <end position="12"/>
    </location>
</feature>
<dbReference type="Gene3D" id="2.40.30.170">
    <property type="match status" value="1"/>
</dbReference>
<dbReference type="EMBL" id="VSSS01000002">
    <property type="protein sequence ID" value="TYM00148.1"/>
    <property type="molecule type" value="Genomic_DNA"/>
</dbReference>
<evidence type="ECO:0000256" key="1">
    <source>
        <dbReference type="SAM" id="Coils"/>
    </source>
</evidence>
<feature type="transmembrane region" description="Helical" evidence="3">
    <location>
        <begin position="84"/>
        <end position="105"/>
    </location>
</feature>
<dbReference type="Pfam" id="PF25917">
    <property type="entry name" value="BSH_RND"/>
    <property type="match status" value="1"/>
</dbReference>
<dbReference type="RefSeq" id="WP_148770326.1">
    <property type="nucleotide sequence ID" value="NZ_VSSS01000002.1"/>
</dbReference>
<feature type="coiled-coil region" evidence="1">
    <location>
        <begin position="242"/>
        <end position="290"/>
    </location>
</feature>
<name>A0A5D3KSX3_9BRAD</name>
<proteinExistence type="predicted"/>
<keyword evidence="1" id="KW-0175">Coiled coil</keyword>
<reference evidence="6 7" key="1">
    <citation type="submission" date="2019-08" db="EMBL/GenBank/DDBJ databases">
        <title>Bradyrhizobium hipponensis sp. nov., a rhizobium isolated from a Lupinus angustifolius root nodule in Tunisia.</title>
        <authorList>
            <person name="Off K."/>
            <person name="Rejili M."/>
            <person name="Mars M."/>
            <person name="Brachmann A."/>
            <person name="Marin M."/>
        </authorList>
    </citation>
    <scope>NUCLEOTIDE SEQUENCE [LARGE SCALE GENOMIC DNA]</scope>
    <source>
        <strain evidence="6 7">CTAW71</strain>
    </source>
</reference>
<evidence type="ECO:0000313" key="7">
    <source>
        <dbReference type="Proteomes" id="UP000324758"/>
    </source>
</evidence>
<dbReference type="PANTHER" id="PTHR30386">
    <property type="entry name" value="MEMBRANE FUSION SUBUNIT OF EMRAB-TOLC MULTIDRUG EFFLUX PUMP"/>
    <property type="match status" value="1"/>
</dbReference>